<proteinExistence type="inferred from homology"/>
<dbReference type="InterPro" id="IPR003439">
    <property type="entry name" value="ABC_transporter-like_ATP-bd"/>
</dbReference>
<evidence type="ECO:0000256" key="5">
    <source>
        <dbReference type="ARBA" id="ARBA00022840"/>
    </source>
</evidence>
<dbReference type="PANTHER" id="PTHR43776">
    <property type="entry name" value="TRANSPORT ATP-BINDING PROTEIN"/>
    <property type="match status" value="1"/>
</dbReference>
<dbReference type="Gene3D" id="3.40.50.300">
    <property type="entry name" value="P-loop containing nucleotide triphosphate hydrolases"/>
    <property type="match status" value="1"/>
</dbReference>
<gene>
    <name evidence="7" type="primary">oppF</name>
    <name evidence="7" type="ORF">MES5069_510062</name>
</gene>
<dbReference type="Pfam" id="PF08352">
    <property type="entry name" value="oligo_HPY"/>
    <property type="match status" value="1"/>
</dbReference>
<dbReference type="InterPro" id="IPR017871">
    <property type="entry name" value="ABC_transporter-like_CS"/>
</dbReference>
<dbReference type="Proteomes" id="UP001153050">
    <property type="component" value="Unassembled WGS sequence"/>
</dbReference>
<dbReference type="EMBL" id="CAKXZT010000148">
    <property type="protein sequence ID" value="CAH2406146.1"/>
    <property type="molecule type" value="Genomic_DNA"/>
</dbReference>
<dbReference type="InterPro" id="IPR050319">
    <property type="entry name" value="ABC_transp_ATP-bind"/>
</dbReference>
<keyword evidence="3" id="KW-0813">Transport</keyword>
<dbReference type="PANTHER" id="PTHR43776:SF7">
    <property type="entry name" value="D,D-DIPEPTIDE TRANSPORT ATP-BINDING PROTEIN DDPF-RELATED"/>
    <property type="match status" value="1"/>
</dbReference>
<dbReference type="InterPro" id="IPR013563">
    <property type="entry name" value="Oligopep_ABC_C"/>
</dbReference>
<evidence type="ECO:0000259" key="6">
    <source>
        <dbReference type="PROSITE" id="PS50893"/>
    </source>
</evidence>
<dbReference type="SMART" id="SM00382">
    <property type="entry name" value="AAA"/>
    <property type="match status" value="1"/>
</dbReference>
<dbReference type="SUPFAM" id="SSF52540">
    <property type="entry name" value="P-loop containing nucleoside triphosphate hydrolases"/>
    <property type="match status" value="1"/>
</dbReference>
<dbReference type="Pfam" id="PF00005">
    <property type="entry name" value="ABC_tran"/>
    <property type="match status" value="1"/>
</dbReference>
<name>A0ABM9EA57_9HYPH</name>
<comment type="subcellular location">
    <subcellularLocation>
        <location evidence="1">Cell inner membrane</location>
        <topology evidence="1">Peripheral membrane protein</topology>
    </subcellularLocation>
</comment>
<dbReference type="PROSITE" id="PS00211">
    <property type="entry name" value="ABC_TRANSPORTER_1"/>
    <property type="match status" value="1"/>
</dbReference>
<reference evidence="7 8" key="1">
    <citation type="submission" date="2022-03" db="EMBL/GenBank/DDBJ databases">
        <authorList>
            <person name="Brunel B."/>
        </authorList>
    </citation>
    <scope>NUCLEOTIDE SEQUENCE [LARGE SCALE GENOMIC DNA]</scope>
    <source>
        <strain evidence="7">STM5069sample</strain>
    </source>
</reference>
<dbReference type="InterPro" id="IPR003593">
    <property type="entry name" value="AAA+_ATPase"/>
</dbReference>
<organism evidence="7 8">
    <name type="scientific">Mesorhizobium escarrei</name>
    <dbReference type="NCBI Taxonomy" id="666018"/>
    <lineage>
        <taxon>Bacteria</taxon>
        <taxon>Pseudomonadati</taxon>
        <taxon>Pseudomonadota</taxon>
        <taxon>Alphaproteobacteria</taxon>
        <taxon>Hyphomicrobiales</taxon>
        <taxon>Phyllobacteriaceae</taxon>
        <taxon>Mesorhizobium</taxon>
    </lineage>
</organism>
<protein>
    <submittedName>
        <fullName evidence="7">Murein tripeptide ABC transporter/oligopeptide ABC transporter ATP binding subunit OppF</fullName>
    </submittedName>
</protein>
<feature type="domain" description="ABC transporter" evidence="6">
    <location>
        <begin position="17"/>
        <end position="271"/>
    </location>
</feature>
<comment type="caution">
    <text evidence="7">The sequence shown here is derived from an EMBL/GenBank/DDBJ whole genome shotgun (WGS) entry which is preliminary data.</text>
</comment>
<keyword evidence="4" id="KW-0547">Nucleotide-binding</keyword>
<evidence type="ECO:0000256" key="1">
    <source>
        <dbReference type="ARBA" id="ARBA00004417"/>
    </source>
</evidence>
<evidence type="ECO:0000256" key="4">
    <source>
        <dbReference type="ARBA" id="ARBA00022741"/>
    </source>
</evidence>
<dbReference type="PROSITE" id="PS50893">
    <property type="entry name" value="ABC_TRANSPORTER_2"/>
    <property type="match status" value="1"/>
</dbReference>
<comment type="similarity">
    <text evidence="2">Belongs to the ABC transporter superfamily.</text>
</comment>
<keyword evidence="8" id="KW-1185">Reference proteome</keyword>
<evidence type="ECO:0000256" key="3">
    <source>
        <dbReference type="ARBA" id="ARBA00022448"/>
    </source>
</evidence>
<evidence type="ECO:0000313" key="7">
    <source>
        <dbReference type="EMBL" id="CAH2406146.1"/>
    </source>
</evidence>
<dbReference type="InterPro" id="IPR027417">
    <property type="entry name" value="P-loop_NTPase"/>
</dbReference>
<keyword evidence="5" id="KW-0067">ATP-binding</keyword>
<evidence type="ECO:0000313" key="8">
    <source>
        <dbReference type="Proteomes" id="UP001153050"/>
    </source>
</evidence>
<dbReference type="NCBIfam" id="TIGR01727">
    <property type="entry name" value="oligo_HPY"/>
    <property type="match status" value="1"/>
</dbReference>
<evidence type="ECO:0000256" key="2">
    <source>
        <dbReference type="ARBA" id="ARBA00005417"/>
    </source>
</evidence>
<dbReference type="CDD" id="cd03257">
    <property type="entry name" value="ABC_NikE_OppD_transporters"/>
    <property type="match status" value="1"/>
</dbReference>
<sequence>MERLFLSGGIKIKNLILEVVNLKKHFPARGGNPLVRSERTVKAVDGVSFDIREGEVVAVVGESGCGKSTLGRLVIRLIEPSSGGIRLSNEDVTHVQGEELRSLRLKAQIVFQDPFGSLNPRMTVGASIAYPLQVNRLFKRGDKEGVEQRVKELLERVGLNAAHAKRLPHELSGGQRQRVGIARAIAVNPKLLVLDEPVAALDLSAQARVLNLFKELQRNTGMAYLFITHDLSVAEYIADRILVMYAGKVMELGPRGGVFKTPWHPYTEALLAAAILEGPSSSDATILDGDPPSTIDPPPGCRFNTRCPHAGPICAAEEPALVEVQDGHMVACHLLTGKLQRRIPASTRIPVSA</sequence>
<accession>A0ABM9EA57</accession>